<dbReference type="AlphaFoldDB" id="A0A419S1Z8"/>
<proteinExistence type="predicted"/>
<evidence type="ECO:0000259" key="2">
    <source>
        <dbReference type="Pfam" id="PF13439"/>
    </source>
</evidence>
<evidence type="ECO:0000259" key="1">
    <source>
        <dbReference type="Pfam" id="PF00534"/>
    </source>
</evidence>
<dbReference type="PANTHER" id="PTHR45947">
    <property type="entry name" value="SULFOQUINOVOSYL TRANSFERASE SQD2"/>
    <property type="match status" value="1"/>
</dbReference>
<accession>A0A419S1Z8</accession>
<gene>
    <name evidence="3" type="ORF">BCY91_12260</name>
</gene>
<keyword evidence="4" id="KW-1185">Reference proteome</keyword>
<dbReference type="InterPro" id="IPR001296">
    <property type="entry name" value="Glyco_trans_1"/>
</dbReference>
<dbReference type="CDD" id="cd03802">
    <property type="entry name" value="GT4_AviGT4-like"/>
    <property type="match status" value="1"/>
</dbReference>
<evidence type="ECO:0000313" key="4">
    <source>
        <dbReference type="Proteomes" id="UP000283433"/>
    </source>
</evidence>
<dbReference type="Proteomes" id="UP000283433">
    <property type="component" value="Unassembled WGS sequence"/>
</dbReference>
<dbReference type="InterPro" id="IPR028098">
    <property type="entry name" value="Glyco_trans_4-like_N"/>
</dbReference>
<dbReference type="Pfam" id="PF00534">
    <property type="entry name" value="Glycos_transf_1"/>
    <property type="match status" value="1"/>
</dbReference>
<feature type="domain" description="Glycosyl transferase family 1" evidence="1">
    <location>
        <begin position="170"/>
        <end position="307"/>
    </location>
</feature>
<evidence type="ECO:0000313" key="3">
    <source>
        <dbReference type="EMBL" id="RKD12518.1"/>
    </source>
</evidence>
<dbReference type="SUPFAM" id="SSF53756">
    <property type="entry name" value="UDP-Glycosyltransferase/glycogen phosphorylase"/>
    <property type="match status" value="1"/>
</dbReference>
<comment type="caution">
    <text evidence="3">The sequence shown here is derived from an EMBL/GenBank/DDBJ whole genome shotgun (WGS) entry which is preliminary data.</text>
</comment>
<dbReference type="EMBL" id="MBTA01000030">
    <property type="protein sequence ID" value="RKD12518.1"/>
    <property type="molecule type" value="Genomic_DNA"/>
</dbReference>
<protein>
    <recommendedName>
        <fullName evidence="5">Group 1 glycosyl transferase</fullName>
    </recommendedName>
</protein>
<organism evidence="3 4">
    <name type="scientific">Pelobium manganitolerans</name>
    <dbReference type="NCBI Taxonomy" id="1842495"/>
    <lineage>
        <taxon>Bacteria</taxon>
        <taxon>Pseudomonadati</taxon>
        <taxon>Bacteroidota</taxon>
        <taxon>Sphingobacteriia</taxon>
        <taxon>Sphingobacteriales</taxon>
        <taxon>Sphingobacteriaceae</taxon>
        <taxon>Pelobium</taxon>
    </lineage>
</organism>
<sequence>MLNIAITVDPEIPVPPTLYGGIERIVYLLVEELCKRGHQVTLFAHPKSETSAKLVPWRGKRSPSLFDTIQNSHKLWSHYQMDRYDVVHSFSRLAYLSPLLNRNVAKVMSYQREPTLSQVKKAQLLAKVESLSFTGCSNYIANQLKGVASVSTVYNGIELEKYQFRQSVADDAPLIFLGRLEKIKGAHLAIALAKQSNRKLVIAGNISKAGQKYFDDEILPQLNENIKYVGAINDEQKNDLLGNACALLMPILWDEPFGIVMIEAMACGTPVVGFPKGAVKEVVLHGHNGYLAKDMEGLVDGIQKIHEIDRAVVRNHVAKHFSSEIIVDQYLSVYNNTIAACRGKRKE</sequence>
<dbReference type="GO" id="GO:0016757">
    <property type="term" value="F:glycosyltransferase activity"/>
    <property type="evidence" value="ECO:0007669"/>
    <property type="project" value="InterPro"/>
</dbReference>
<feature type="domain" description="Glycosyltransferase subfamily 4-like N-terminal" evidence="2">
    <location>
        <begin position="19"/>
        <end position="160"/>
    </location>
</feature>
<dbReference type="Gene3D" id="3.40.50.2000">
    <property type="entry name" value="Glycogen Phosphorylase B"/>
    <property type="match status" value="2"/>
</dbReference>
<dbReference type="InterPro" id="IPR050194">
    <property type="entry name" value="Glycosyltransferase_grp1"/>
</dbReference>
<dbReference type="Pfam" id="PF13439">
    <property type="entry name" value="Glyco_transf_4"/>
    <property type="match status" value="1"/>
</dbReference>
<name>A0A419S1Z8_9SPHI</name>
<reference evidence="3 4" key="1">
    <citation type="submission" date="2016-07" db="EMBL/GenBank/DDBJ databases">
        <title>Genome of Pelobium manganitolerans.</title>
        <authorList>
            <person name="Wu S."/>
            <person name="Wang G."/>
        </authorList>
    </citation>
    <scope>NUCLEOTIDE SEQUENCE [LARGE SCALE GENOMIC DNA]</scope>
    <source>
        <strain evidence="3 4">YS-25</strain>
    </source>
</reference>
<evidence type="ECO:0008006" key="5">
    <source>
        <dbReference type="Google" id="ProtNLM"/>
    </source>
</evidence>
<dbReference type="PANTHER" id="PTHR45947:SF3">
    <property type="entry name" value="SULFOQUINOVOSYL TRANSFERASE SQD2"/>
    <property type="match status" value="1"/>
</dbReference>